<gene>
    <name evidence="11" type="ORF">LITE_LOCUS29671</name>
</gene>
<evidence type="ECO:0000313" key="12">
    <source>
        <dbReference type="Proteomes" id="UP001154282"/>
    </source>
</evidence>
<evidence type="ECO:0000256" key="2">
    <source>
        <dbReference type="ARBA" id="ARBA00007727"/>
    </source>
</evidence>
<name>A0AAV0MQ80_9ROSI</name>
<evidence type="ECO:0000259" key="10">
    <source>
        <dbReference type="Pfam" id="PF14416"/>
    </source>
</evidence>
<evidence type="ECO:0000256" key="6">
    <source>
        <dbReference type="ARBA" id="ARBA00023136"/>
    </source>
</evidence>
<keyword evidence="3 8" id="KW-0812">Transmembrane</keyword>
<keyword evidence="4" id="KW-0735">Signal-anchor</keyword>
<keyword evidence="5 8" id="KW-1133">Transmembrane helix</keyword>
<accession>A0AAV0MQ80</accession>
<evidence type="ECO:0000256" key="7">
    <source>
        <dbReference type="SAM" id="MobiDB-lite"/>
    </source>
</evidence>
<dbReference type="Pfam" id="PF14416">
    <property type="entry name" value="PMR5N"/>
    <property type="match status" value="1"/>
</dbReference>
<feature type="transmembrane region" description="Helical" evidence="8">
    <location>
        <begin position="12"/>
        <end position="30"/>
    </location>
</feature>
<dbReference type="EMBL" id="CAMGYJ010000007">
    <property type="protein sequence ID" value="CAI0448136.1"/>
    <property type="molecule type" value="Genomic_DNA"/>
</dbReference>
<dbReference type="PANTHER" id="PTHR32285">
    <property type="entry name" value="PROTEIN TRICHOME BIREFRINGENCE-LIKE 9-RELATED"/>
    <property type="match status" value="1"/>
</dbReference>
<evidence type="ECO:0000256" key="8">
    <source>
        <dbReference type="SAM" id="Phobius"/>
    </source>
</evidence>
<dbReference type="Pfam" id="PF13839">
    <property type="entry name" value="PC-Esterase"/>
    <property type="match status" value="1"/>
</dbReference>
<sequence>MKGGGFKVKGRELTLLLIVLACTTIIMLSWERTPLLSASLPANDPLQTYSGFILASREHFGMSGLLLIFNLLWSLLLIAAIMTSSLLSTYVTIRICFCVLTEISLNLTDMEEKDKVFTEAGEDHTAENPPSLREAGDPNQNVEQSLNLTSQGVAEGGQEDENTPEVGDKQEKLPNLIDMEEKDKLFTEAGEDQTAEKPPISREAEGDPNQNVEQSLNMTLQGAAEGQQNDENTPEVGDKQVCNYAKGKWVVDDSLPLYSGFDCKQWLAPGWACRLMQRTEFSYEKLRWQPKDCTMERFNGDEFLKRMRGKTLAFVGDSLGRQQFQSLMCMITGGLERNDVLDVGSEYGLAVPENGRPDGWAYRFPTTNTTVLYYWSSCLSDVERIDPKDPNSHYAMHLDRPPAFLRENLHRIHVLVLNTGHHWNRGKLSANRWVMHVGGVKNTNKRLSTMGDLKNFTIHSIVSWVNSQLPENPQLQAFYRSISPRHFSGGEWNTGGSCDSTIPMSIGKEVADEESKDYSAWHAVQGTGVKILDITSSSKLRDEGHISRYSLTAKRGMQDCLHWCLPGVPDSWNEILFAQIK</sequence>
<comment type="similarity">
    <text evidence="2">Belongs to the PC-esterase family. TBL subfamily.</text>
</comment>
<keyword evidence="12" id="KW-1185">Reference proteome</keyword>
<evidence type="ECO:0000256" key="1">
    <source>
        <dbReference type="ARBA" id="ARBA00004167"/>
    </source>
</evidence>
<comment type="caution">
    <text evidence="11">The sequence shown here is derived from an EMBL/GenBank/DDBJ whole genome shotgun (WGS) entry which is preliminary data.</text>
</comment>
<evidence type="ECO:0000313" key="11">
    <source>
        <dbReference type="EMBL" id="CAI0448136.1"/>
    </source>
</evidence>
<keyword evidence="6 8" id="KW-0472">Membrane</keyword>
<feature type="transmembrane region" description="Helical" evidence="8">
    <location>
        <begin position="64"/>
        <end position="87"/>
    </location>
</feature>
<feature type="region of interest" description="Disordered" evidence="7">
    <location>
        <begin position="153"/>
        <end position="177"/>
    </location>
</feature>
<feature type="domain" description="Trichome birefringence-like N-terminal" evidence="10">
    <location>
        <begin position="241"/>
        <end position="293"/>
    </location>
</feature>
<evidence type="ECO:0008006" key="13">
    <source>
        <dbReference type="Google" id="ProtNLM"/>
    </source>
</evidence>
<evidence type="ECO:0000256" key="3">
    <source>
        <dbReference type="ARBA" id="ARBA00022692"/>
    </source>
</evidence>
<dbReference type="InterPro" id="IPR026057">
    <property type="entry name" value="TBL_C"/>
</dbReference>
<dbReference type="PANTHER" id="PTHR32285:SF235">
    <property type="entry name" value="PROTEIN TRICHOME BIREFRINGENCE-LIKE 16"/>
    <property type="match status" value="1"/>
</dbReference>
<dbReference type="Proteomes" id="UP001154282">
    <property type="component" value="Unassembled WGS sequence"/>
</dbReference>
<feature type="region of interest" description="Disordered" evidence="7">
    <location>
        <begin position="189"/>
        <end position="210"/>
    </location>
</feature>
<dbReference type="GO" id="GO:0016020">
    <property type="term" value="C:membrane"/>
    <property type="evidence" value="ECO:0007669"/>
    <property type="project" value="UniProtKB-SubCell"/>
</dbReference>
<dbReference type="GO" id="GO:0005794">
    <property type="term" value="C:Golgi apparatus"/>
    <property type="evidence" value="ECO:0007669"/>
    <property type="project" value="TreeGrafter"/>
</dbReference>
<feature type="region of interest" description="Disordered" evidence="7">
    <location>
        <begin position="120"/>
        <end position="139"/>
    </location>
</feature>
<evidence type="ECO:0000256" key="5">
    <source>
        <dbReference type="ARBA" id="ARBA00022989"/>
    </source>
</evidence>
<dbReference type="GO" id="GO:0016413">
    <property type="term" value="F:O-acetyltransferase activity"/>
    <property type="evidence" value="ECO:0007669"/>
    <property type="project" value="InterPro"/>
</dbReference>
<dbReference type="AlphaFoldDB" id="A0AAV0MQ80"/>
<evidence type="ECO:0000256" key="4">
    <source>
        <dbReference type="ARBA" id="ARBA00022968"/>
    </source>
</evidence>
<comment type="subcellular location">
    <subcellularLocation>
        <location evidence="1">Membrane</location>
        <topology evidence="1">Single-pass membrane protein</topology>
    </subcellularLocation>
</comment>
<organism evidence="11 12">
    <name type="scientific">Linum tenue</name>
    <dbReference type="NCBI Taxonomy" id="586396"/>
    <lineage>
        <taxon>Eukaryota</taxon>
        <taxon>Viridiplantae</taxon>
        <taxon>Streptophyta</taxon>
        <taxon>Embryophyta</taxon>
        <taxon>Tracheophyta</taxon>
        <taxon>Spermatophyta</taxon>
        <taxon>Magnoliopsida</taxon>
        <taxon>eudicotyledons</taxon>
        <taxon>Gunneridae</taxon>
        <taxon>Pentapetalae</taxon>
        <taxon>rosids</taxon>
        <taxon>fabids</taxon>
        <taxon>Malpighiales</taxon>
        <taxon>Linaceae</taxon>
        <taxon>Linum</taxon>
    </lineage>
</organism>
<dbReference type="InterPro" id="IPR025846">
    <property type="entry name" value="TBL_N"/>
</dbReference>
<evidence type="ECO:0000259" key="9">
    <source>
        <dbReference type="Pfam" id="PF13839"/>
    </source>
</evidence>
<protein>
    <recommendedName>
        <fullName evidence="13">Trichome birefringence-like N-terminal domain-containing protein</fullName>
    </recommendedName>
</protein>
<feature type="domain" description="Trichome birefringence-like C-terminal" evidence="9">
    <location>
        <begin position="297"/>
        <end position="578"/>
    </location>
</feature>
<reference evidence="11" key="1">
    <citation type="submission" date="2022-08" db="EMBL/GenBank/DDBJ databases">
        <authorList>
            <person name="Gutierrez-Valencia J."/>
        </authorList>
    </citation>
    <scope>NUCLEOTIDE SEQUENCE</scope>
</reference>
<proteinExistence type="inferred from homology"/>
<dbReference type="InterPro" id="IPR029962">
    <property type="entry name" value="TBL"/>
</dbReference>